<evidence type="ECO:0000313" key="5">
    <source>
        <dbReference type="EMBL" id="ANI12848.1"/>
    </source>
</evidence>
<dbReference type="GO" id="GO:0006631">
    <property type="term" value="P:fatty acid metabolic process"/>
    <property type="evidence" value="ECO:0007669"/>
    <property type="project" value="TreeGrafter"/>
</dbReference>
<evidence type="ECO:0000259" key="3">
    <source>
        <dbReference type="Pfam" id="PF00501"/>
    </source>
</evidence>
<organism evidence="5 6">
    <name type="scientific">Pseudomonas citronellolis</name>
    <dbReference type="NCBI Taxonomy" id="53408"/>
    <lineage>
        <taxon>Bacteria</taxon>
        <taxon>Pseudomonadati</taxon>
        <taxon>Pseudomonadota</taxon>
        <taxon>Gammaproteobacteria</taxon>
        <taxon>Pseudomonadales</taxon>
        <taxon>Pseudomonadaceae</taxon>
        <taxon>Pseudomonas</taxon>
    </lineage>
</organism>
<evidence type="ECO:0000259" key="4">
    <source>
        <dbReference type="Pfam" id="PF13193"/>
    </source>
</evidence>
<dbReference type="FunFam" id="3.30.300.30:FF:000008">
    <property type="entry name" value="2,3-dihydroxybenzoate-AMP ligase"/>
    <property type="match status" value="1"/>
</dbReference>
<feature type="domain" description="AMP-dependent synthetase/ligase" evidence="3">
    <location>
        <begin position="19"/>
        <end position="366"/>
    </location>
</feature>
<dbReference type="Gene3D" id="3.30.300.30">
    <property type="match status" value="1"/>
</dbReference>
<name>A0A1A9K5V8_9PSED</name>
<dbReference type="AlphaFoldDB" id="A0A1A9K5V8"/>
<reference evidence="5 6" key="1">
    <citation type="submission" date="2016-05" db="EMBL/GenBank/DDBJ databases">
        <title>Genome Sequence of Pseudomonas citronellolis Strain SJTE-3, an Estrogens and Persistent Organic Pollutants degradation strain.</title>
        <authorList>
            <person name="Liang R."/>
        </authorList>
    </citation>
    <scope>NUCLEOTIDE SEQUENCE [LARGE SCALE GENOMIC DNA]</scope>
    <source>
        <strain evidence="5 6">SJTE-3</strain>
    </source>
</reference>
<dbReference type="CDD" id="cd05941">
    <property type="entry name" value="MCS"/>
    <property type="match status" value="1"/>
</dbReference>
<dbReference type="InterPro" id="IPR025110">
    <property type="entry name" value="AMP-bd_C"/>
</dbReference>
<accession>A0A1A9K5V8</accession>
<dbReference type="SUPFAM" id="SSF56801">
    <property type="entry name" value="Acetyl-CoA synthetase-like"/>
    <property type="match status" value="1"/>
</dbReference>
<dbReference type="InterPro" id="IPR042099">
    <property type="entry name" value="ANL_N_sf"/>
</dbReference>
<dbReference type="InterPro" id="IPR000873">
    <property type="entry name" value="AMP-dep_synth/lig_dom"/>
</dbReference>
<dbReference type="EMBL" id="CP015878">
    <property type="protein sequence ID" value="ANI12848.1"/>
    <property type="molecule type" value="Genomic_DNA"/>
</dbReference>
<dbReference type="Proteomes" id="UP000077748">
    <property type="component" value="Chromosome"/>
</dbReference>
<keyword evidence="2" id="KW-0436">Ligase</keyword>
<comment type="similarity">
    <text evidence="1">Belongs to the ATP-dependent AMP-binding enzyme family.</text>
</comment>
<dbReference type="PANTHER" id="PTHR43201">
    <property type="entry name" value="ACYL-COA SYNTHETASE"/>
    <property type="match status" value="1"/>
</dbReference>
<gene>
    <name evidence="5" type="ORF">A9C11_02145</name>
</gene>
<protein>
    <submittedName>
        <fullName evidence="5">Malonyl-CoA synthase</fullName>
    </submittedName>
</protein>
<dbReference type="PROSITE" id="PS00455">
    <property type="entry name" value="AMP_BINDING"/>
    <property type="match status" value="1"/>
</dbReference>
<dbReference type="PANTHER" id="PTHR43201:SF8">
    <property type="entry name" value="ACYL-COA SYNTHETASE FAMILY MEMBER 3"/>
    <property type="match status" value="1"/>
</dbReference>
<dbReference type="InterPro" id="IPR020845">
    <property type="entry name" value="AMP-binding_CS"/>
</dbReference>
<sequence length="507" mass="55048">MNQSLFAAVGEHLPEDLNKPFLRTPDGGGYSYAEMLRSSAQFAHALVELGVQPGDRVAVQVDKSPEAVMLYLGTLRAGAVYLPLNSGYTSDELSYFLGDAEPSLFVCTPAFEEQARALAQQCGVARVASLGQRCEGSLMPHVEGKPGRFLDIERSADDLAAILYTSGTTGRSKGAMISHGNLVSNARALVEAWAITADDWLLHALPIFHIHGLFVAINSLLMAGGSLLYVDKFDAAEVLRLLPRVNLLMGVPTFYTRLLDQPGLTREAVAHMRLFVSGSAPLTAETHKAFRERTGVAILERYGMTETGMNTSNPLSGERIAGTVGFPLPGVELRITDPGEKEAKLLPQGEPGMIEVRGANVFRGYWRMPEKTAEELRSDGFFMTGDIGFIDDKGYVQIVGRSKDMIISGGYNVYPKELEQLIDTLPGVAESAVIGVPHRDFGEGVTAVVVAKPGEAPSEADILAGLDGHLARYKQPKRVVFVDALPRNVMGKVQKNQLRERFKQLYA</sequence>
<evidence type="ECO:0000256" key="2">
    <source>
        <dbReference type="ARBA" id="ARBA00022598"/>
    </source>
</evidence>
<evidence type="ECO:0000256" key="1">
    <source>
        <dbReference type="ARBA" id="ARBA00006432"/>
    </source>
</evidence>
<dbReference type="Pfam" id="PF00501">
    <property type="entry name" value="AMP-binding"/>
    <property type="match status" value="1"/>
</dbReference>
<evidence type="ECO:0000313" key="6">
    <source>
        <dbReference type="Proteomes" id="UP000077748"/>
    </source>
</evidence>
<dbReference type="Gene3D" id="3.40.50.12780">
    <property type="entry name" value="N-terminal domain of ligase-like"/>
    <property type="match status" value="1"/>
</dbReference>
<proteinExistence type="inferred from homology"/>
<dbReference type="NCBIfam" id="NF005702">
    <property type="entry name" value="PRK07514.1"/>
    <property type="match status" value="1"/>
</dbReference>
<dbReference type="Pfam" id="PF13193">
    <property type="entry name" value="AMP-binding_C"/>
    <property type="match status" value="1"/>
</dbReference>
<dbReference type="GO" id="GO:0031956">
    <property type="term" value="F:medium-chain fatty acid-CoA ligase activity"/>
    <property type="evidence" value="ECO:0007669"/>
    <property type="project" value="TreeGrafter"/>
</dbReference>
<dbReference type="RefSeq" id="WP_064581719.1">
    <property type="nucleotide sequence ID" value="NZ_CP015878.1"/>
</dbReference>
<feature type="domain" description="AMP-binding enzyme C-terminal" evidence="4">
    <location>
        <begin position="417"/>
        <end position="492"/>
    </location>
</feature>
<dbReference type="InterPro" id="IPR045851">
    <property type="entry name" value="AMP-bd_C_sf"/>
</dbReference>